<reference evidence="1 2" key="1">
    <citation type="journal article" date="2021" name="Elife">
        <title>Chloroplast acquisition without the gene transfer in kleptoplastic sea slugs, Plakobranchus ocellatus.</title>
        <authorList>
            <person name="Maeda T."/>
            <person name="Takahashi S."/>
            <person name="Yoshida T."/>
            <person name="Shimamura S."/>
            <person name="Takaki Y."/>
            <person name="Nagai Y."/>
            <person name="Toyoda A."/>
            <person name="Suzuki Y."/>
            <person name="Arimoto A."/>
            <person name="Ishii H."/>
            <person name="Satoh N."/>
            <person name="Nishiyama T."/>
            <person name="Hasebe M."/>
            <person name="Maruyama T."/>
            <person name="Minagawa J."/>
            <person name="Obokata J."/>
            <person name="Shigenobu S."/>
        </authorList>
    </citation>
    <scope>NUCLEOTIDE SEQUENCE [LARGE SCALE GENOMIC DNA]</scope>
</reference>
<organism evidence="1 2">
    <name type="scientific">Elysia marginata</name>
    <dbReference type="NCBI Taxonomy" id="1093978"/>
    <lineage>
        <taxon>Eukaryota</taxon>
        <taxon>Metazoa</taxon>
        <taxon>Spiralia</taxon>
        <taxon>Lophotrochozoa</taxon>
        <taxon>Mollusca</taxon>
        <taxon>Gastropoda</taxon>
        <taxon>Heterobranchia</taxon>
        <taxon>Euthyneura</taxon>
        <taxon>Panpulmonata</taxon>
        <taxon>Sacoglossa</taxon>
        <taxon>Placobranchoidea</taxon>
        <taxon>Plakobranchidae</taxon>
        <taxon>Elysia</taxon>
    </lineage>
</organism>
<proteinExistence type="predicted"/>
<dbReference type="Proteomes" id="UP000762676">
    <property type="component" value="Unassembled WGS sequence"/>
</dbReference>
<dbReference type="AlphaFoldDB" id="A0AAV4JUP6"/>
<keyword evidence="2" id="KW-1185">Reference proteome</keyword>
<comment type="caution">
    <text evidence="1">The sequence shown here is derived from an EMBL/GenBank/DDBJ whole genome shotgun (WGS) entry which is preliminary data.</text>
</comment>
<name>A0AAV4JUP6_9GAST</name>
<dbReference type="EMBL" id="BMAT01010418">
    <property type="protein sequence ID" value="GFS26519.1"/>
    <property type="molecule type" value="Genomic_DNA"/>
</dbReference>
<evidence type="ECO:0000313" key="1">
    <source>
        <dbReference type="EMBL" id="GFS26519.1"/>
    </source>
</evidence>
<protein>
    <submittedName>
        <fullName evidence="1">Uncharacterized protein</fullName>
    </submittedName>
</protein>
<gene>
    <name evidence="1" type="ORF">ElyMa_005217100</name>
</gene>
<sequence>MDDLRLATFLREGENPAIECFSQYYAYWTGPHDSAQRLQDLLDKENDLKRQFMAALEEKLILEGLSKDPQEWKRTKDAGVSY</sequence>
<evidence type="ECO:0000313" key="2">
    <source>
        <dbReference type="Proteomes" id="UP000762676"/>
    </source>
</evidence>
<accession>A0AAV4JUP6</accession>